<dbReference type="PROSITE" id="PS51257">
    <property type="entry name" value="PROKAR_LIPOPROTEIN"/>
    <property type="match status" value="1"/>
</dbReference>
<organism evidence="2 3">
    <name type="scientific">Actinomyces israelii</name>
    <dbReference type="NCBI Taxonomy" id="1659"/>
    <lineage>
        <taxon>Bacteria</taxon>
        <taxon>Bacillati</taxon>
        <taxon>Actinomycetota</taxon>
        <taxon>Actinomycetes</taxon>
        <taxon>Actinomycetales</taxon>
        <taxon>Actinomycetaceae</taxon>
        <taxon>Actinomyces</taxon>
    </lineage>
</organism>
<gene>
    <name evidence="2" type="ORF">OHJ16_15930</name>
</gene>
<dbReference type="EMBL" id="JAPTMY010000060">
    <property type="protein sequence ID" value="MCZ0859521.1"/>
    <property type="molecule type" value="Genomic_DNA"/>
</dbReference>
<keyword evidence="3" id="KW-1185">Reference proteome</keyword>
<dbReference type="Pfam" id="PF14262">
    <property type="entry name" value="Cthe_2159"/>
    <property type="match status" value="1"/>
</dbReference>
<sequence length="581" mass="54523">MAAAAPRSPGARRAGGAIAVLASAALVASCGTTTATSGGSSGSGTTISSAVRQASIGAFAADILAANADTSEAAAAATSADSAGAYDASAATTITASGGSVEVSGTGTGNVTTDSADGTTVTITGTGTYVLTGTLDDGRVVVSAEDADVRLVLAGASITNADGPAIDVQDAGSAVMVLAEGTTNTLADGSSYADNGEDAATAALYSSDTLAITGTGSLDVTGSYKDGISSKNGLVIAGGPTITVKAADDGVRGKDYLLVSSGRLTVTAGGDGLKSSEDDDETRGFVALGAATVTVASGDDGISATTDVTVDGTTLSITAGGGQASATVSDQGPGQGGPERGAPGQDQSAGSAEEDSTPSPKGINAGVAYAQDSGSVTIDAADEGLQGAFVNVNGGSLDIASGDDGVNASNGDSTIEGYESADSESDDGSALTISGGQVQIDYASSDGIDSNGSAYVTGGEVVVGGAAGAMDGSVDANGETTLVGVSASLAVAEGDTITVTSADGTSWTLTSRVSADAVTVLGLSEGVEYTVSTTSGGSTTAAASALSAGMGGGPGGPGGPGDQGGPGGGQAPGQGGPGPKG</sequence>
<name>A0ABT4ICP9_9ACTO</name>
<evidence type="ECO:0000313" key="2">
    <source>
        <dbReference type="EMBL" id="MCZ0859521.1"/>
    </source>
</evidence>
<protein>
    <submittedName>
        <fullName evidence="2">Carbohydrate-binding domain-containing protein</fullName>
    </submittedName>
</protein>
<dbReference type="Proteomes" id="UP001072034">
    <property type="component" value="Unassembled WGS sequence"/>
</dbReference>
<accession>A0ABT4ICP9</accession>
<proteinExistence type="predicted"/>
<feature type="region of interest" description="Disordered" evidence="1">
    <location>
        <begin position="318"/>
        <end position="366"/>
    </location>
</feature>
<comment type="caution">
    <text evidence="2">The sequence shown here is derived from an EMBL/GenBank/DDBJ whole genome shotgun (WGS) entry which is preliminary data.</text>
</comment>
<feature type="region of interest" description="Disordered" evidence="1">
    <location>
        <begin position="544"/>
        <end position="581"/>
    </location>
</feature>
<reference evidence="2" key="1">
    <citation type="submission" date="2022-10" db="EMBL/GenBank/DDBJ databases">
        <title>Genome sequence of Actinomyces israelii ATCC 10048.</title>
        <authorList>
            <person name="Watt R.M."/>
            <person name="Tong W.M."/>
        </authorList>
    </citation>
    <scope>NUCLEOTIDE SEQUENCE</scope>
    <source>
        <strain evidence="2">ATCC 10048</strain>
    </source>
</reference>
<evidence type="ECO:0000256" key="1">
    <source>
        <dbReference type="SAM" id="MobiDB-lite"/>
    </source>
</evidence>
<feature type="compositionally biased region" description="Gly residues" evidence="1">
    <location>
        <begin position="549"/>
        <end position="581"/>
    </location>
</feature>
<evidence type="ECO:0000313" key="3">
    <source>
        <dbReference type="Proteomes" id="UP001072034"/>
    </source>
</evidence>
<dbReference type="InterPro" id="IPR025584">
    <property type="entry name" value="Cthe_2159"/>
</dbReference>